<evidence type="ECO:0000313" key="2">
    <source>
        <dbReference type="EMBL" id="GAD00319.1"/>
    </source>
</evidence>
<sequence length="66" mass="7022">MVTRFLAATKLLSICARSLPALPAKVNISAVLANKIEFCSSCTVLCLGKSSGACYFCDVYCLINTN</sequence>
<evidence type="ECO:0000313" key="3">
    <source>
        <dbReference type="Proteomes" id="UP000014461"/>
    </source>
</evidence>
<organism evidence="2 3">
    <name type="scientific">Agarivorans albus MKT 106</name>
    <dbReference type="NCBI Taxonomy" id="1331007"/>
    <lineage>
        <taxon>Bacteria</taxon>
        <taxon>Pseudomonadati</taxon>
        <taxon>Pseudomonadota</taxon>
        <taxon>Gammaproteobacteria</taxon>
        <taxon>Alteromonadales</taxon>
        <taxon>Alteromonadaceae</taxon>
        <taxon>Agarivorans</taxon>
    </lineage>
</organism>
<gene>
    <name evidence="2" type="ORF">AALB_0399</name>
</gene>
<evidence type="ECO:0008006" key="4">
    <source>
        <dbReference type="Google" id="ProtNLM"/>
    </source>
</evidence>
<proteinExistence type="predicted"/>
<keyword evidence="3" id="KW-1185">Reference proteome</keyword>
<feature type="chain" id="PRO_5004488005" description="Secreted protein" evidence="1">
    <location>
        <begin position="24"/>
        <end position="66"/>
    </location>
</feature>
<evidence type="ECO:0000256" key="1">
    <source>
        <dbReference type="SAM" id="SignalP"/>
    </source>
</evidence>
<dbReference type="Proteomes" id="UP000014461">
    <property type="component" value="Unassembled WGS sequence"/>
</dbReference>
<comment type="caution">
    <text evidence="2">The sequence shown here is derived from an EMBL/GenBank/DDBJ whole genome shotgun (WGS) entry which is preliminary data.</text>
</comment>
<dbReference type="EMBL" id="BARX01000002">
    <property type="protein sequence ID" value="GAD00319.1"/>
    <property type="molecule type" value="Genomic_DNA"/>
</dbReference>
<feature type="signal peptide" evidence="1">
    <location>
        <begin position="1"/>
        <end position="23"/>
    </location>
</feature>
<name>R9PG38_AGAAL</name>
<dbReference type="AlphaFoldDB" id="R9PG38"/>
<protein>
    <recommendedName>
        <fullName evidence="4">Secreted protein</fullName>
    </recommendedName>
</protein>
<dbReference type="STRING" id="1331007.AALB_0399"/>
<accession>R9PG38</accession>
<keyword evidence="1" id="KW-0732">Signal</keyword>
<reference evidence="2" key="1">
    <citation type="journal article" date="2013" name="Genome Announc.">
        <title>Draft Genome Sequence of Agarivorans albus Strain MKT 106T, an Agarolytic Marine Bacterium.</title>
        <authorList>
            <person name="Yasuike M."/>
            <person name="Nakamura Y."/>
            <person name="Kai W."/>
            <person name="Fujiwara A."/>
            <person name="Fukui Y."/>
            <person name="Satomi M."/>
            <person name="Sano M."/>
        </authorList>
    </citation>
    <scope>NUCLEOTIDE SEQUENCE [LARGE SCALE GENOMIC DNA]</scope>
</reference>